<evidence type="ECO:0000313" key="5">
    <source>
        <dbReference type="Proteomes" id="UP000036045"/>
    </source>
</evidence>
<dbReference type="Gene3D" id="1.10.10.10">
    <property type="entry name" value="Winged helix-like DNA-binding domain superfamily/Winged helix DNA-binding domain"/>
    <property type="match status" value="1"/>
</dbReference>
<evidence type="ECO:0000256" key="2">
    <source>
        <dbReference type="ARBA" id="ARBA00022777"/>
    </source>
</evidence>
<accession>A0A0J1LCR1</accession>
<feature type="domain" description="Carbohydrate kinase PfkB" evidence="3">
    <location>
        <begin position="60"/>
        <end position="352"/>
    </location>
</feature>
<dbReference type="InterPro" id="IPR036388">
    <property type="entry name" value="WH-like_DNA-bd_sf"/>
</dbReference>
<dbReference type="Pfam" id="PF13412">
    <property type="entry name" value="HTH_24"/>
    <property type="match status" value="1"/>
</dbReference>
<dbReference type="Gene3D" id="3.40.1190.20">
    <property type="match status" value="1"/>
</dbReference>
<keyword evidence="2 4" id="KW-0418">Kinase</keyword>
<dbReference type="InterPro" id="IPR011611">
    <property type="entry name" value="PfkB_dom"/>
</dbReference>
<reference evidence="4 5" key="1">
    <citation type="submission" date="2015-05" db="EMBL/GenBank/DDBJ databases">
        <title>Whole genome sequence and identification of bacterial endophytes from Costus igneus.</title>
        <authorList>
            <person name="Lee Y.P."/>
            <person name="Gan H.M."/>
            <person name="Eng W."/>
            <person name="Wheatley M.S."/>
            <person name="Caraballo A."/>
            <person name="Polter S."/>
            <person name="Savka M.A."/>
            <person name="Hudson A.O."/>
        </authorList>
    </citation>
    <scope>NUCLEOTIDE SEQUENCE [LARGE SCALE GENOMIC DNA]</scope>
    <source>
        <strain evidence="4 5">RIT379</strain>
    </source>
</reference>
<dbReference type="PATRIC" id="fig|1397.4.peg.5153"/>
<evidence type="ECO:0000313" key="4">
    <source>
        <dbReference type="EMBL" id="KLV26755.1"/>
    </source>
</evidence>
<name>A0A0J1LCR1_NIACI</name>
<dbReference type="CDD" id="cd01941">
    <property type="entry name" value="YeiC_kinase_like"/>
    <property type="match status" value="1"/>
</dbReference>
<sequence length="371" mass="40612">MEVNDKEIFILQLIKENPFVTQNEIAEKMGLSRSAVAGYISSLTKEGKLLGRAYVLPKKKEVICIGGANVDRKVQAEETIQYGTSNPASTSQSPGGVARNIAENLGRLGLETSLFTIVGDDHEGEWLLENTKNYADITPSLLSNLYRTGTYTALLKSDGELAVALADMSIYDSIDKDIIDKKWGYIATSELVILDTNFSAEVLEHIIIRCRQEQMALCITPVSAPKVRKLPEDLHGVTWLIANRDEAEVLAGIKIKEEGDFFKAAEIILEKGVEKVVITRGDKGLIYFTKLGEAGVILPPEAEVVDVTGAGDSLVSGIMYSHIKGLNTEDACKIGITCSNITLQSNQTVNPLLNNKKLQELFGKYFAKRSI</sequence>
<evidence type="ECO:0000259" key="3">
    <source>
        <dbReference type="Pfam" id="PF00294"/>
    </source>
</evidence>
<dbReference type="GO" id="GO:0016301">
    <property type="term" value="F:kinase activity"/>
    <property type="evidence" value="ECO:0007669"/>
    <property type="project" value="UniProtKB-KW"/>
</dbReference>
<dbReference type="EMBL" id="LDPH01000007">
    <property type="protein sequence ID" value="KLV26755.1"/>
    <property type="molecule type" value="Genomic_DNA"/>
</dbReference>
<dbReference type="Proteomes" id="UP000036045">
    <property type="component" value="Unassembled WGS sequence"/>
</dbReference>
<dbReference type="SUPFAM" id="SSF53613">
    <property type="entry name" value="Ribokinase-like"/>
    <property type="match status" value="1"/>
</dbReference>
<proteinExistence type="predicted"/>
<organism evidence="4 5">
    <name type="scientific">Niallia circulans</name>
    <name type="common">Bacillus circulans</name>
    <dbReference type="NCBI Taxonomy" id="1397"/>
    <lineage>
        <taxon>Bacteria</taxon>
        <taxon>Bacillati</taxon>
        <taxon>Bacillota</taxon>
        <taxon>Bacilli</taxon>
        <taxon>Bacillales</taxon>
        <taxon>Bacillaceae</taxon>
        <taxon>Niallia</taxon>
    </lineage>
</organism>
<gene>
    <name evidence="4" type="ORF">ABW02_09425</name>
</gene>
<dbReference type="PROSITE" id="PS00584">
    <property type="entry name" value="PFKB_KINASES_2"/>
    <property type="match status" value="1"/>
</dbReference>
<evidence type="ECO:0000256" key="1">
    <source>
        <dbReference type="ARBA" id="ARBA00022679"/>
    </source>
</evidence>
<dbReference type="InterPro" id="IPR029056">
    <property type="entry name" value="Ribokinase-like"/>
</dbReference>
<comment type="caution">
    <text evidence="4">The sequence shown here is derived from an EMBL/GenBank/DDBJ whole genome shotgun (WGS) entry which is preliminary data.</text>
</comment>
<dbReference type="InterPro" id="IPR036390">
    <property type="entry name" value="WH_DNA-bd_sf"/>
</dbReference>
<dbReference type="Pfam" id="PF00294">
    <property type="entry name" value="PfkB"/>
    <property type="match status" value="1"/>
</dbReference>
<keyword evidence="5" id="KW-1185">Reference proteome</keyword>
<dbReference type="PANTHER" id="PTHR10584">
    <property type="entry name" value="SUGAR KINASE"/>
    <property type="match status" value="1"/>
</dbReference>
<dbReference type="GeneID" id="56347874"/>
<keyword evidence="1" id="KW-0808">Transferase</keyword>
<dbReference type="PANTHER" id="PTHR10584:SF166">
    <property type="entry name" value="RIBOKINASE"/>
    <property type="match status" value="1"/>
</dbReference>
<dbReference type="SUPFAM" id="SSF46785">
    <property type="entry name" value="Winged helix' DNA-binding domain"/>
    <property type="match status" value="1"/>
</dbReference>
<dbReference type="AlphaFoldDB" id="A0A0J1LCR1"/>
<protein>
    <submittedName>
        <fullName evidence="4">Sugar kinase</fullName>
    </submittedName>
</protein>
<dbReference type="RefSeq" id="WP_047941730.1">
    <property type="nucleotide sequence ID" value="NZ_CP053989.1"/>
</dbReference>
<dbReference type="InterPro" id="IPR002173">
    <property type="entry name" value="Carboh/pur_kinase_PfkB_CS"/>
</dbReference>
<dbReference type="PROSITE" id="PS00583">
    <property type="entry name" value="PFKB_KINASES_1"/>
    <property type="match status" value="1"/>
</dbReference>